<feature type="transmembrane region" description="Helical" evidence="5">
    <location>
        <begin position="132"/>
        <end position="151"/>
    </location>
</feature>
<feature type="transmembrane region" description="Helical" evidence="5">
    <location>
        <begin position="254"/>
        <end position="272"/>
    </location>
</feature>
<feature type="transmembrane region" description="Helical" evidence="5">
    <location>
        <begin position="487"/>
        <end position="504"/>
    </location>
</feature>
<evidence type="ECO:0000256" key="5">
    <source>
        <dbReference type="SAM" id="Phobius"/>
    </source>
</evidence>
<dbReference type="AlphaFoldDB" id="A0A1F7IWC0"/>
<evidence type="ECO:0000259" key="6">
    <source>
        <dbReference type="Pfam" id="PF04932"/>
    </source>
</evidence>
<feature type="transmembrane region" description="Helical" evidence="5">
    <location>
        <begin position="74"/>
        <end position="94"/>
    </location>
</feature>
<organism evidence="7 8">
    <name type="scientific">Candidatus Roizmanbacteria bacterium RIFCSPLOWO2_01_FULL_38_12</name>
    <dbReference type="NCBI Taxonomy" id="1802061"/>
    <lineage>
        <taxon>Bacteria</taxon>
        <taxon>Candidatus Roizmaniibacteriota</taxon>
    </lineage>
</organism>
<feature type="transmembrane region" description="Helical" evidence="5">
    <location>
        <begin position="215"/>
        <end position="247"/>
    </location>
</feature>
<feature type="transmembrane region" description="Helical" evidence="5">
    <location>
        <begin position="421"/>
        <end position="440"/>
    </location>
</feature>
<name>A0A1F7IWC0_9BACT</name>
<evidence type="ECO:0000256" key="4">
    <source>
        <dbReference type="ARBA" id="ARBA00023136"/>
    </source>
</evidence>
<evidence type="ECO:0000256" key="3">
    <source>
        <dbReference type="ARBA" id="ARBA00022989"/>
    </source>
</evidence>
<dbReference type="PANTHER" id="PTHR37422">
    <property type="entry name" value="TEICHURONIC ACID BIOSYNTHESIS PROTEIN TUAE"/>
    <property type="match status" value="1"/>
</dbReference>
<evidence type="ECO:0000256" key="2">
    <source>
        <dbReference type="ARBA" id="ARBA00022692"/>
    </source>
</evidence>
<dbReference type="EMBL" id="MGAL01000028">
    <property type="protein sequence ID" value="OGK47658.1"/>
    <property type="molecule type" value="Genomic_DNA"/>
</dbReference>
<protein>
    <recommendedName>
        <fullName evidence="6">O-antigen ligase-related domain-containing protein</fullName>
    </recommendedName>
</protein>
<dbReference type="Proteomes" id="UP000177141">
    <property type="component" value="Unassembled WGS sequence"/>
</dbReference>
<accession>A0A1F7IWC0</accession>
<keyword evidence="4 5" id="KW-0472">Membrane</keyword>
<evidence type="ECO:0000256" key="1">
    <source>
        <dbReference type="ARBA" id="ARBA00004141"/>
    </source>
</evidence>
<feature type="transmembrane region" description="Helical" evidence="5">
    <location>
        <begin position="192"/>
        <end position="209"/>
    </location>
</feature>
<dbReference type="InterPro" id="IPR007016">
    <property type="entry name" value="O-antigen_ligase-rel_domated"/>
</dbReference>
<proteinExistence type="predicted"/>
<dbReference type="PANTHER" id="PTHR37422:SF13">
    <property type="entry name" value="LIPOPOLYSACCHARIDE BIOSYNTHESIS PROTEIN PA4999-RELATED"/>
    <property type="match status" value="1"/>
</dbReference>
<feature type="transmembrane region" description="Helical" evidence="5">
    <location>
        <begin position="460"/>
        <end position="481"/>
    </location>
</feature>
<feature type="transmembrane region" description="Helical" evidence="5">
    <location>
        <begin position="106"/>
        <end position="126"/>
    </location>
</feature>
<dbReference type="InterPro" id="IPR051533">
    <property type="entry name" value="WaaL-like"/>
</dbReference>
<evidence type="ECO:0000313" key="8">
    <source>
        <dbReference type="Proteomes" id="UP000177141"/>
    </source>
</evidence>
<feature type="domain" description="O-antigen ligase-related" evidence="6">
    <location>
        <begin position="217"/>
        <end position="437"/>
    </location>
</feature>
<dbReference type="GO" id="GO:0016020">
    <property type="term" value="C:membrane"/>
    <property type="evidence" value="ECO:0007669"/>
    <property type="project" value="UniProtKB-SubCell"/>
</dbReference>
<feature type="transmembrane region" description="Helical" evidence="5">
    <location>
        <begin position="15"/>
        <end position="33"/>
    </location>
</feature>
<sequence length="514" mass="58789">MNMLIKSLKWFDDNLLKILVFGYIIIMPLLFKLPFTNVDYTYIHLRYEDIYMLLIAVVYLIQFARRKVVVPMRYAILFGLFWTSMFISFAYGYWIQKTIVIQHLGILFALRRIEYMLIFFVVYATTKTKKDFLRYVIFAFVILAMVCLYGYGQKLIGLPAVQTMNPEYSRGHILVLDPAVRISSTFAGHYDLSAYLIFLMPILLGFYLWTNKKIFFALFVLSLGTLILAASRSSYLAYLATIILFLVYIRRFKLLILVILITAILTPLSGNLKTRFLSTFQPTQIFIDSLTGKILVPKETMDPNVLPPGDFGAGAKVDTTKITPVAKPKVDKKTEELAKRQIREAILEDAAKSGKKLTDLELNKLVEQLFNRQVTIEQYLVDISLSTRFQVEWPRAIDALKQNPILGTGPSSLGEATDNNFLRWLGEFGLLGTSLLIAILSQVVKKIWMKIKSVDKKESYLYFGFLFGMLGLIINATYIDVFDASKVAYTFWFFVGAFAVLADIKEKNKSKTKG</sequence>
<comment type="subcellular location">
    <subcellularLocation>
        <location evidence="1">Membrane</location>
        <topology evidence="1">Multi-pass membrane protein</topology>
    </subcellularLocation>
</comment>
<evidence type="ECO:0000313" key="7">
    <source>
        <dbReference type="EMBL" id="OGK47658.1"/>
    </source>
</evidence>
<dbReference type="Pfam" id="PF04932">
    <property type="entry name" value="Wzy_C"/>
    <property type="match status" value="1"/>
</dbReference>
<keyword evidence="3 5" id="KW-1133">Transmembrane helix</keyword>
<gene>
    <name evidence="7" type="ORF">A3A93_02355</name>
</gene>
<dbReference type="STRING" id="1802061.A3A93_02355"/>
<comment type="caution">
    <text evidence="7">The sequence shown here is derived from an EMBL/GenBank/DDBJ whole genome shotgun (WGS) entry which is preliminary data.</text>
</comment>
<feature type="transmembrane region" description="Helical" evidence="5">
    <location>
        <begin position="45"/>
        <end position="62"/>
    </location>
</feature>
<keyword evidence="2 5" id="KW-0812">Transmembrane</keyword>
<reference evidence="7 8" key="1">
    <citation type="journal article" date="2016" name="Nat. Commun.">
        <title>Thousands of microbial genomes shed light on interconnected biogeochemical processes in an aquifer system.</title>
        <authorList>
            <person name="Anantharaman K."/>
            <person name="Brown C.T."/>
            <person name="Hug L.A."/>
            <person name="Sharon I."/>
            <person name="Castelle C.J."/>
            <person name="Probst A.J."/>
            <person name="Thomas B.C."/>
            <person name="Singh A."/>
            <person name="Wilkins M.J."/>
            <person name="Karaoz U."/>
            <person name="Brodie E.L."/>
            <person name="Williams K.H."/>
            <person name="Hubbard S.S."/>
            <person name="Banfield J.F."/>
        </authorList>
    </citation>
    <scope>NUCLEOTIDE SEQUENCE [LARGE SCALE GENOMIC DNA]</scope>
</reference>